<protein>
    <recommendedName>
        <fullName evidence="4">Gem-associated protein 2</fullName>
    </recommendedName>
</protein>
<dbReference type="Pfam" id="PF04938">
    <property type="entry name" value="SIP1"/>
    <property type="match status" value="1"/>
</dbReference>
<evidence type="ECO:0000313" key="2">
    <source>
        <dbReference type="EMBL" id="KAK9048522.1"/>
    </source>
</evidence>
<evidence type="ECO:0000256" key="1">
    <source>
        <dbReference type="ARBA" id="ARBA00025758"/>
    </source>
</evidence>
<dbReference type="PANTHER" id="PTHR12794:SF0">
    <property type="entry name" value="GEM-ASSOCIATED PROTEIN 2"/>
    <property type="match status" value="1"/>
</dbReference>
<proteinExistence type="inferred from homology"/>
<evidence type="ECO:0008006" key="4">
    <source>
        <dbReference type="Google" id="ProtNLM"/>
    </source>
</evidence>
<dbReference type="InterPro" id="IPR035426">
    <property type="entry name" value="Gemin2/Brr1"/>
</dbReference>
<name>A0AAP0GH83_9ASTR</name>
<comment type="similarity">
    <text evidence="1">Belongs to the gemin-2 family.</text>
</comment>
<dbReference type="PANTHER" id="PTHR12794">
    <property type="entry name" value="GEMIN2"/>
    <property type="match status" value="1"/>
</dbReference>
<gene>
    <name evidence="2" type="ORF">SSX86_032513</name>
</gene>
<organism evidence="2 3">
    <name type="scientific">Deinandra increscens subsp. villosa</name>
    <dbReference type="NCBI Taxonomy" id="3103831"/>
    <lineage>
        <taxon>Eukaryota</taxon>
        <taxon>Viridiplantae</taxon>
        <taxon>Streptophyta</taxon>
        <taxon>Embryophyta</taxon>
        <taxon>Tracheophyta</taxon>
        <taxon>Spermatophyta</taxon>
        <taxon>Magnoliopsida</taxon>
        <taxon>eudicotyledons</taxon>
        <taxon>Gunneridae</taxon>
        <taxon>Pentapetalae</taxon>
        <taxon>asterids</taxon>
        <taxon>campanulids</taxon>
        <taxon>Asterales</taxon>
        <taxon>Asteraceae</taxon>
        <taxon>Asteroideae</taxon>
        <taxon>Heliantheae alliance</taxon>
        <taxon>Madieae</taxon>
        <taxon>Madiinae</taxon>
        <taxon>Deinandra</taxon>
    </lineage>
</organism>
<keyword evidence="3" id="KW-1185">Reference proteome</keyword>
<sequence>MAEGLESNTSSDDLIIKTVQETIDLQLGLIPGSRTDDQEPHEVNLSISVDQIEPIDEEKPQQNVSFVEGLKRNEKTEIKKEKRPRKRGKGLKKHVNLNDDFERQSECDCDKRGDRARVVYLREEIEGLRYVGMEQQKRKWIEVYCRLGSDVAKEYDNLVGCKYDEEGNYVNFDPRPQLANKKGVSADFVGNGSDNISCEMQNMNQVDHLSGIDVDDFDGEEDYCEDEDSDSEYASIQRPALYVTGEPDFDSGPPQDGLEYLRRVRWEAKRIPKVKTAKVERKVLNKEQTVYMPNIPDIAACPEHLMPSKEWEDVFLADFSKLRLALSEVESSPTLSDQIESIPLAQSIMDNAIQENLDFCQTDDGTIVIQESLDVNQTEDKTTISDWPSLRTIMEMEPRARVTMLRKRITSMEQMSYLGRPDCAWLFALCAAIDTPLDADTSASLRCLLRKCATLRAEKTSLDDEVIMLNILATISGKYFGQLETI</sequence>
<reference evidence="2 3" key="1">
    <citation type="submission" date="2024-04" db="EMBL/GenBank/DDBJ databases">
        <title>The reference genome of an endangered Asteraceae, Deinandra increscens subsp. villosa, native to the Central Coast of California.</title>
        <authorList>
            <person name="Guilliams M."/>
            <person name="Hasenstab-Lehman K."/>
            <person name="Meyer R."/>
            <person name="Mcevoy S."/>
        </authorList>
    </citation>
    <scope>NUCLEOTIDE SEQUENCE [LARGE SCALE GENOMIC DNA]</scope>
    <source>
        <tissue evidence="2">Leaf</tissue>
    </source>
</reference>
<dbReference type="GO" id="GO:0000387">
    <property type="term" value="P:spliceosomal snRNP assembly"/>
    <property type="evidence" value="ECO:0007669"/>
    <property type="project" value="InterPro"/>
</dbReference>
<dbReference type="Gene3D" id="1.20.58.1070">
    <property type="match status" value="1"/>
</dbReference>
<comment type="caution">
    <text evidence="2">The sequence shown here is derived from an EMBL/GenBank/DDBJ whole genome shotgun (WGS) entry which is preliminary data.</text>
</comment>
<accession>A0AAP0GH83</accession>
<dbReference type="AlphaFoldDB" id="A0AAP0GH83"/>
<evidence type="ECO:0000313" key="3">
    <source>
        <dbReference type="Proteomes" id="UP001408789"/>
    </source>
</evidence>
<dbReference type="EMBL" id="JBCNJP010011824">
    <property type="protein sequence ID" value="KAK9048522.1"/>
    <property type="molecule type" value="Genomic_DNA"/>
</dbReference>
<dbReference type="GO" id="GO:0032797">
    <property type="term" value="C:SMN complex"/>
    <property type="evidence" value="ECO:0007669"/>
    <property type="project" value="TreeGrafter"/>
</dbReference>
<dbReference type="GO" id="GO:0005634">
    <property type="term" value="C:nucleus"/>
    <property type="evidence" value="ECO:0007669"/>
    <property type="project" value="TreeGrafter"/>
</dbReference>
<dbReference type="Proteomes" id="UP001408789">
    <property type="component" value="Unassembled WGS sequence"/>
</dbReference>